<feature type="non-terminal residue" evidence="1">
    <location>
        <position position="1"/>
    </location>
</feature>
<evidence type="ECO:0000313" key="2">
    <source>
        <dbReference type="Proteomes" id="UP000789366"/>
    </source>
</evidence>
<sequence>AVTSEEIGLKNYLTKDEISTHLVLAPKLGTLEISTHLVLAPKL</sequence>
<gene>
    <name evidence="1" type="ORF">SPELUC_LOCUS12558</name>
</gene>
<evidence type="ECO:0000313" key="1">
    <source>
        <dbReference type="EMBL" id="CAG8723001.1"/>
    </source>
</evidence>
<proteinExistence type="predicted"/>
<accession>A0ACA9PVV8</accession>
<name>A0ACA9PVV8_9GLOM</name>
<dbReference type="Proteomes" id="UP000789366">
    <property type="component" value="Unassembled WGS sequence"/>
</dbReference>
<protein>
    <submittedName>
        <fullName evidence="1">2039_t:CDS:1</fullName>
    </submittedName>
</protein>
<reference evidence="1" key="1">
    <citation type="submission" date="2021-06" db="EMBL/GenBank/DDBJ databases">
        <authorList>
            <person name="Kallberg Y."/>
            <person name="Tangrot J."/>
            <person name="Rosling A."/>
        </authorList>
    </citation>
    <scope>NUCLEOTIDE SEQUENCE</scope>
    <source>
        <strain evidence="1">28 12/20/2015</strain>
    </source>
</reference>
<organism evidence="1 2">
    <name type="scientific">Cetraspora pellucida</name>
    <dbReference type="NCBI Taxonomy" id="1433469"/>
    <lineage>
        <taxon>Eukaryota</taxon>
        <taxon>Fungi</taxon>
        <taxon>Fungi incertae sedis</taxon>
        <taxon>Mucoromycota</taxon>
        <taxon>Glomeromycotina</taxon>
        <taxon>Glomeromycetes</taxon>
        <taxon>Diversisporales</taxon>
        <taxon>Gigasporaceae</taxon>
        <taxon>Cetraspora</taxon>
    </lineage>
</organism>
<feature type="non-terminal residue" evidence="1">
    <location>
        <position position="43"/>
    </location>
</feature>
<dbReference type="EMBL" id="CAJVPW010030124">
    <property type="protein sequence ID" value="CAG8723001.1"/>
    <property type="molecule type" value="Genomic_DNA"/>
</dbReference>
<keyword evidence="2" id="KW-1185">Reference proteome</keyword>
<comment type="caution">
    <text evidence="1">The sequence shown here is derived from an EMBL/GenBank/DDBJ whole genome shotgun (WGS) entry which is preliminary data.</text>
</comment>